<evidence type="ECO:0000256" key="2">
    <source>
        <dbReference type="ARBA" id="ARBA00022737"/>
    </source>
</evidence>
<evidence type="ECO:0008006" key="5">
    <source>
        <dbReference type="Google" id="ProtNLM"/>
    </source>
</evidence>
<dbReference type="SUPFAM" id="SSF117281">
    <property type="entry name" value="Kelch motif"/>
    <property type="match status" value="1"/>
</dbReference>
<evidence type="ECO:0000313" key="3">
    <source>
        <dbReference type="EMBL" id="KAK7788768.1"/>
    </source>
</evidence>
<gene>
    <name evidence="3" type="ORF">R5R35_000018</name>
</gene>
<dbReference type="Proteomes" id="UP001378592">
    <property type="component" value="Unassembled WGS sequence"/>
</dbReference>
<dbReference type="AlphaFoldDB" id="A0AAN9YVL5"/>
<organism evidence="3 4">
    <name type="scientific">Gryllus longicercus</name>
    <dbReference type="NCBI Taxonomy" id="2509291"/>
    <lineage>
        <taxon>Eukaryota</taxon>
        <taxon>Metazoa</taxon>
        <taxon>Ecdysozoa</taxon>
        <taxon>Arthropoda</taxon>
        <taxon>Hexapoda</taxon>
        <taxon>Insecta</taxon>
        <taxon>Pterygota</taxon>
        <taxon>Neoptera</taxon>
        <taxon>Polyneoptera</taxon>
        <taxon>Orthoptera</taxon>
        <taxon>Ensifera</taxon>
        <taxon>Gryllidea</taxon>
        <taxon>Grylloidea</taxon>
        <taxon>Gryllidae</taxon>
        <taxon>Gryllinae</taxon>
        <taxon>Gryllus</taxon>
    </lineage>
</organism>
<dbReference type="Pfam" id="PF24681">
    <property type="entry name" value="Kelch_KLHDC2_KLHL20_DRC7"/>
    <property type="match status" value="1"/>
</dbReference>
<dbReference type="InterPro" id="IPR015915">
    <property type="entry name" value="Kelch-typ_b-propeller"/>
</dbReference>
<keyword evidence="1" id="KW-0880">Kelch repeat</keyword>
<comment type="caution">
    <text evidence="3">The sequence shown here is derived from an EMBL/GenBank/DDBJ whole genome shotgun (WGS) entry which is preliminary data.</text>
</comment>
<accession>A0AAN9YVL5</accession>
<dbReference type="Gene3D" id="2.120.10.80">
    <property type="entry name" value="Kelch-type beta propeller"/>
    <property type="match status" value="2"/>
</dbReference>
<proteinExistence type="predicted"/>
<reference evidence="3 4" key="1">
    <citation type="submission" date="2024-03" db="EMBL/GenBank/DDBJ databases">
        <title>The genome assembly and annotation of the cricket Gryllus longicercus Weissman &amp; Gray.</title>
        <authorList>
            <person name="Szrajer S."/>
            <person name="Gray D."/>
            <person name="Ylla G."/>
        </authorList>
    </citation>
    <scope>NUCLEOTIDE SEQUENCE [LARGE SCALE GENOMIC DNA]</scope>
    <source>
        <strain evidence="3">DAG 2021-001</strain>
        <tissue evidence="3">Whole body minus gut</tissue>
    </source>
</reference>
<dbReference type="GO" id="GO:0032874">
    <property type="term" value="P:positive regulation of stress-activated MAPK cascade"/>
    <property type="evidence" value="ECO:0007669"/>
    <property type="project" value="TreeGrafter"/>
</dbReference>
<keyword evidence="4" id="KW-1185">Reference proteome</keyword>
<evidence type="ECO:0000256" key="1">
    <source>
        <dbReference type="ARBA" id="ARBA00022441"/>
    </source>
</evidence>
<sequence length="404" mass="44547">MSAKDSGVQLYAFRPFVFAKRHPKTQTPSKSPLSRSGHRIACDEGNMYSFGGYNPYIPEDEELGEEVHDWQASEPLFKELWKYNFCTSNWTKLLCADDMPNELASNAVILKGTTMMVYGGTGVPFGTTCSNQLYVCNLNEKIKMNAIQASGELPPKQYGQALVLDGGFLYTVGGTTGYEYSADIHRLNLKTGQWEEVHVCRGGRGEPDGRYRHELAFDGSRIFVMGGGTATDVYGFEKIPAFNLSTGQWETLVTSGDPALSPPGVPAARRCHGCVQLPSDGIQHSAVFISGGYDGSNIFDDLWKLDLNTLQWQHLSHCKLPRAVYFHSTALTPAGQLFSFGGIADMGNGEFDRTAEVHSTWVCIPKLSEMCWEALVHYNQFIHNVPSANLLNCGIPAKFLSRIG</sequence>
<dbReference type="InterPro" id="IPR052125">
    <property type="entry name" value="KLHDC10"/>
</dbReference>
<protein>
    <recommendedName>
        <fullName evidence="5">Kelch domain-containing protein 10</fullName>
    </recommendedName>
</protein>
<evidence type="ECO:0000313" key="4">
    <source>
        <dbReference type="Proteomes" id="UP001378592"/>
    </source>
</evidence>
<name>A0AAN9YVL5_9ORTH</name>
<dbReference type="PANTHER" id="PTHR46428:SF1">
    <property type="entry name" value="KELCH DOMAIN-CONTAINING PROTEIN 10"/>
    <property type="match status" value="1"/>
</dbReference>
<dbReference type="EMBL" id="JAZDUA010000933">
    <property type="protein sequence ID" value="KAK7788768.1"/>
    <property type="molecule type" value="Genomic_DNA"/>
</dbReference>
<keyword evidence="2" id="KW-0677">Repeat</keyword>
<dbReference type="PANTHER" id="PTHR46428">
    <property type="entry name" value="KELCH DOMAIN-CONTAINING PROTEIN 10"/>
    <property type="match status" value="1"/>
</dbReference>